<reference evidence="4 5" key="1">
    <citation type="submission" date="2016-10" db="EMBL/GenBank/DDBJ databases">
        <authorList>
            <person name="de Groot N.N."/>
        </authorList>
    </citation>
    <scope>NUCLEOTIDE SEQUENCE [LARGE SCALE GENOMIC DNA]</scope>
    <source>
        <strain evidence="4 5">DSM 26915</strain>
    </source>
</reference>
<dbReference type="SUPFAM" id="SSF47226">
    <property type="entry name" value="Histidine-containing phosphotransfer domain, HPT domain"/>
    <property type="match status" value="1"/>
</dbReference>
<evidence type="ECO:0000313" key="5">
    <source>
        <dbReference type="Proteomes" id="UP000236752"/>
    </source>
</evidence>
<dbReference type="Proteomes" id="UP000236752">
    <property type="component" value="Unassembled WGS sequence"/>
</dbReference>
<gene>
    <name evidence="4" type="ORF">SAMN04488045_2383</name>
</gene>
<dbReference type="EMBL" id="FNUZ01000003">
    <property type="protein sequence ID" value="SEG30466.1"/>
    <property type="molecule type" value="Genomic_DNA"/>
</dbReference>
<dbReference type="AlphaFoldDB" id="A0A1H5Z536"/>
<evidence type="ECO:0000313" key="4">
    <source>
        <dbReference type="EMBL" id="SEG30466.1"/>
    </source>
</evidence>
<feature type="domain" description="HPt" evidence="3">
    <location>
        <begin position="15"/>
        <end position="101"/>
    </location>
</feature>
<name>A0A1H5Z536_9RHOB</name>
<feature type="modified residue" description="Phosphohistidine" evidence="2">
    <location>
        <position position="52"/>
    </location>
</feature>
<dbReference type="GO" id="GO:0000160">
    <property type="term" value="P:phosphorelay signal transduction system"/>
    <property type="evidence" value="ECO:0007669"/>
    <property type="project" value="UniProtKB-KW"/>
</dbReference>
<keyword evidence="5" id="KW-1185">Reference proteome</keyword>
<accession>A0A1H5Z536</accession>
<keyword evidence="2" id="KW-0597">Phosphoprotein</keyword>
<dbReference type="InterPro" id="IPR036641">
    <property type="entry name" value="HPT_dom_sf"/>
</dbReference>
<proteinExistence type="predicted"/>
<organism evidence="4 5">
    <name type="scientific">Thalassococcus halodurans</name>
    <dbReference type="NCBI Taxonomy" id="373675"/>
    <lineage>
        <taxon>Bacteria</taxon>
        <taxon>Pseudomonadati</taxon>
        <taxon>Pseudomonadota</taxon>
        <taxon>Alphaproteobacteria</taxon>
        <taxon>Rhodobacterales</taxon>
        <taxon>Roseobacteraceae</taxon>
        <taxon>Thalassococcus</taxon>
    </lineage>
</organism>
<dbReference type="OrthoDB" id="7867809at2"/>
<evidence type="ECO:0000259" key="3">
    <source>
        <dbReference type="PROSITE" id="PS50894"/>
    </source>
</evidence>
<protein>
    <submittedName>
        <fullName evidence="4">Hpt domain-containing protein</fullName>
    </submittedName>
</protein>
<dbReference type="Gene3D" id="1.20.120.160">
    <property type="entry name" value="HPT domain"/>
    <property type="match status" value="1"/>
</dbReference>
<dbReference type="Pfam" id="PF01627">
    <property type="entry name" value="Hpt"/>
    <property type="match status" value="1"/>
</dbReference>
<evidence type="ECO:0000256" key="2">
    <source>
        <dbReference type="PROSITE-ProRule" id="PRU00110"/>
    </source>
</evidence>
<dbReference type="InterPro" id="IPR008207">
    <property type="entry name" value="Sig_transdc_His_kin_Hpt_dom"/>
</dbReference>
<keyword evidence="1" id="KW-0902">Two-component regulatory system</keyword>
<evidence type="ECO:0000256" key="1">
    <source>
        <dbReference type="ARBA" id="ARBA00023012"/>
    </source>
</evidence>
<sequence>MIDWDRVAALKEDFGEEDFDELVGVFLEEVEGAITGLQDVSGTDDAVKNQMHFLKGCASNVGFRDLAELAASIEDGGGFDGMAQSVRNVFEQSRAQLLAGA</sequence>
<dbReference type="GO" id="GO:0004672">
    <property type="term" value="F:protein kinase activity"/>
    <property type="evidence" value="ECO:0007669"/>
    <property type="project" value="UniProtKB-ARBA"/>
</dbReference>
<dbReference type="PROSITE" id="PS50894">
    <property type="entry name" value="HPT"/>
    <property type="match status" value="1"/>
</dbReference>
<dbReference type="RefSeq" id="WP_160006846.1">
    <property type="nucleotide sequence ID" value="NZ_FNUZ01000003.1"/>
</dbReference>